<name>A0AAN8LNG0_9TELE</name>
<dbReference type="PANTHER" id="PTHR41161:SF1">
    <property type="entry name" value="PROTEIN NCBP2AS2"/>
    <property type="match status" value="1"/>
</dbReference>
<protein>
    <submittedName>
        <fullName evidence="1">Uncharacterized protein</fullName>
    </submittedName>
</protein>
<proteinExistence type="predicted"/>
<dbReference type="AlphaFoldDB" id="A0AAN8LNG0"/>
<dbReference type="Proteomes" id="UP001356427">
    <property type="component" value="Unassembled WGS sequence"/>
</dbReference>
<dbReference type="PANTHER" id="PTHR41161">
    <property type="entry name" value="PROTEIN NCBP2AS2"/>
    <property type="match status" value="1"/>
</dbReference>
<accession>A0AAN8LNG0</accession>
<sequence>MSQSSGHLNQQGSDNTIYLLYEMAILRMLFSLLNNPRVIEKLAESRPIRRAAQIAAFAIIKAQIAGRGATAKVLKSETLRQVRQEANGRIPRDIGDIGTRFRRVRETFVKEVKDGFRDAQGQIKK</sequence>
<comment type="caution">
    <text evidence="1">The sequence shown here is derived from an EMBL/GenBank/DDBJ whole genome shotgun (WGS) entry which is preliminary data.</text>
</comment>
<keyword evidence="2" id="KW-1185">Reference proteome</keyword>
<organism evidence="1 2">
    <name type="scientific">Coregonus suidteri</name>
    <dbReference type="NCBI Taxonomy" id="861788"/>
    <lineage>
        <taxon>Eukaryota</taxon>
        <taxon>Metazoa</taxon>
        <taxon>Chordata</taxon>
        <taxon>Craniata</taxon>
        <taxon>Vertebrata</taxon>
        <taxon>Euteleostomi</taxon>
        <taxon>Actinopterygii</taxon>
        <taxon>Neopterygii</taxon>
        <taxon>Teleostei</taxon>
        <taxon>Protacanthopterygii</taxon>
        <taxon>Salmoniformes</taxon>
        <taxon>Salmonidae</taxon>
        <taxon>Coregoninae</taxon>
        <taxon>Coregonus</taxon>
    </lineage>
</organism>
<evidence type="ECO:0000313" key="1">
    <source>
        <dbReference type="EMBL" id="KAK6313718.1"/>
    </source>
</evidence>
<dbReference type="EMBL" id="JAGTTL010000013">
    <property type="protein sequence ID" value="KAK6313718.1"/>
    <property type="molecule type" value="Genomic_DNA"/>
</dbReference>
<gene>
    <name evidence="1" type="ORF">J4Q44_G00151770</name>
</gene>
<dbReference type="InterPro" id="IPR042407">
    <property type="entry name" value="NCBP2-AS2"/>
</dbReference>
<evidence type="ECO:0000313" key="2">
    <source>
        <dbReference type="Proteomes" id="UP001356427"/>
    </source>
</evidence>
<reference evidence="1 2" key="1">
    <citation type="submission" date="2021-04" db="EMBL/GenBank/DDBJ databases">
        <authorList>
            <person name="De Guttry C."/>
            <person name="Zahm M."/>
            <person name="Klopp C."/>
            <person name="Cabau C."/>
            <person name="Louis A."/>
            <person name="Berthelot C."/>
            <person name="Parey E."/>
            <person name="Roest Crollius H."/>
            <person name="Montfort J."/>
            <person name="Robinson-Rechavi M."/>
            <person name="Bucao C."/>
            <person name="Bouchez O."/>
            <person name="Gislard M."/>
            <person name="Lluch J."/>
            <person name="Milhes M."/>
            <person name="Lampietro C."/>
            <person name="Lopez Roques C."/>
            <person name="Donnadieu C."/>
            <person name="Braasch I."/>
            <person name="Desvignes T."/>
            <person name="Postlethwait J."/>
            <person name="Bobe J."/>
            <person name="Wedekind C."/>
            <person name="Guiguen Y."/>
        </authorList>
    </citation>
    <scope>NUCLEOTIDE SEQUENCE [LARGE SCALE GENOMIC DNA]</scope>
    <source>
        <strain evidence="1">Cs_M1</strain>
        <tissue evidence="1">Blood</tissue>
    </source>
</reference>